<name>A0AAW5IGY1_9BACT</name>
<accession>A0AAW5IGY1</accession>
<proteinExistence type="predicted"/>
<sequence length="139" mass="15508">MLKHTAVVRPSGWRRKASKERCFMAGLCHCILCKDTDQFSAACLSADDGLHNELPKGSALNAVNTEGYRNDEFKAIHIIADAVVLPDMTAYTLLFQNAVISRNDLLLIMETPMEDKALELARRMFVFSSLTGLAYVDLR</sequence>
<feature type="non-terminal residue" evidence="1">
    <location>
        <position position="139"/>
    </location>
</feature>
<dbReference type="EMBL" id="JANDWU010000098">
    <property type="protein sequence ID" value="MCP9551023.1"/>
    <property type="molecule type" value="Genomic_DNA"/>
</dbReference>
<dbReference type="Proteomes" id="UP001205506">
    <property type="component" value="Unassembled WGS sequence"/>
</dbReference>
<dbReference type="AlphaFoldDB" id="A0AAW5IGY1"/>
<evidence type="ECO:0000313" key="2">
    <source>
        <dbReference type="Proteomes" id="UP001205506"/>
    </source>
</evidence>
<gene>
    <name evidence="1" type="ORF">NNC68_16395</name>
</gene>
<comment type="caution">
    <text evidence="1">The sequence shown here is derived from an EMBL/GenBank/DDBJ whole genome shotgun (WGS) entry which is preliminary data.</text>
</comment>
<organism evidence="1 2">
    <name type="scientific">Segatella copri</name>
    <dbReference type="NCBI Taxonomy" id="165179"/>
    <lineage>
        <taxon>Bacteria</taxon>
        <taxon>Pseudomonadati</taxon>
        <taxon>Bacteroidota</taxon>
        <taxon>Bacteroidia</taxon>
        <taxon>Bacteroidales</taxon>
        <taxon>Prevotellaceae</taxon>
        <taxon>Segatella</taxon>
    </lineage>
</organism>
<evidence type="ECO:0000313" key="1">
    <source>
        <dbReference type="EMBL" id="MCP9551023.1"/>
    </source>
</evidence>
<protein>
    <submittedName>
        <fullName evidence="1">Uncharacterized protein</fullName>
    </submittedName>
</protein>
<reference evidence="1" key="1">
    <citation type="submission" date="2022-07" db="EMBL/GenBank/DDBJ databases">
        <title>Prevotella copri.</title>
        <authorList>
            <person name="Yang C."/>
        </authorList>
    </citation>
    <scope>NUCLEOTIDE SEQUENCE</scope>
    <source>
        <strain evidence="1">HF1805</strain>
    </source>
</reference>